<evidence type="ECO:0000313" key="2">
    <source>
        <dbReference type="EMBL" id="NYT35700.1"/>
    </source>
</evidence>
<dbReference type="NCBIfam" id="TIGR00738">
    <property type="entry name" value="rrf2_super"/>
    <property type="match status" value="1"/>
</dbReference>
<reference evidence="2 3" key="1">
    <citation type="submission" date="2020-07" db="EMBL/GenBank/DDBJ databases">
        <title>Taxonomic revisions and descriptions of new bacterial species based on genomic comparisons in the high-G+C-content subgroup of the family Alcaligenaceae.</title>
        <authorList>
            <person name="Szabo A."/>
            <person name="Felfoldi T."/>
        </authorList>
    </citation>
    <scope>NUCLEOTIDE SEQUENCE [LARGE SCALE GENOMIC DNA]</scope>
    <source>
        <strain evidence="2 3">DSM 25264</strain>
    </source>
</reference>
<name>A0A853F9U5_9BURK</name>
<dbReference type="Gene3D" id="1.10.10.10">
    <property type="entry name" value="Winged helix-like DNA-binding domain superfamily/Winged helix DNA-binding domain"/>
    <property type="match status" value="1"/>
</dbReference>
<accession>A0A853F9U5</accession>
<keyword evidence="3" id="KW-1185">Reference proteome</keyword>
<dbReference type="AlphaFoldDB" id="A0A853F9U5"/>
<organism evidence="2 3">
    <name type="scientific">Allopusillimonas soli</name>
    <dbReference type="NCBI Taxonomy" id="659016"/>
    <lineage>
        <taxon>Bacteria</taxon>
        <taxon>Pseudomonadati</taxon>
        <taxon>Pseudomonadota</taxon>
        <taxon>Betaproteobacteria</taxon>
        <taxon>Burkholderiales</taxon>
        <taxon>Alcaligenaceae</taxon>
        <taxon>Allopusillimonas</taxon>
    </lineage>
</organism>
<dbReference type="PANTHER" id="PTHR33221">
    <property type="entry name" value="WINGED HELIX-TURN-HELIX TRANSCRIPTIONAL REGULATOR, RRF2 FAMILY"/>
    <property type="match status" value="1"/>
</dbReference>
<dbReference type="InterPro" id="IPR000944">
    <property type="entry name" value="Tscrpt_reg_Rrf2"/>
</dbReference>
<protein>
    <submittedName>
        <fullName evidence="2">Rrf2 family transcriptional regulator</fullName>
    </submittedName>
</protein>
<dbReference type="EMBL" id="JACCEW010000001">
    <property type="protein sequence ID" value="NYT35700.1"/>
    <property type="molecule type" value="Genomic_DNA"/>
</dbReference>
<keyword evidence="1" id="KW-0238">DNA-binding</keyword>
<evidence type="ECO:0000256" key="1">
    <source>
        <dbReference type="ARBA" id="ARBA00023125"/>
    </source>
</evidence>
<comment type="caution">
    <text evidence="2">The sequence shown here is derived from an EMBL/GenBank/DDBJ whole genome shotgun (WGS) entry which is preliminary data.</text>
</comment>
<gene>
    <name evidence="2" type="ORF">H0A68_02355</name>
</gene>
<dbReference type="PANTHER" id="PTHR33221:SF4">
    <property type="entry name" value="HTH-TYPE TRANSCRIPTIONAL REPRESSOR NSRR"/>
    <property type="match status" value="1"/>
</dbReference>
<dbReference type="RefSeq" id="WP_129967665.1">
    <property type="nucleotide sequence ID" value="NZ_JACCEW010000001.1"/>
</dbReference>
<dbReference type="GO" id="GO:0005829">
    <property type="term" value="C:cytosol"/>
    <property type="evidence" value="ECO:0007669"/>
    <property type="project" value="TreeGrafter"/>
</dbReference>
<sequence>MRLTTLTDYALRLLMYVGRHPDRLCTISEIAQAYEISEPHLMKITHLLAQRGWLETVRGKHGGMRLALAPKKINLGAVVRDTENDLHLVECMGDANRCTLQGHCALTGIFQEALDAFMARLDNHTLADILPAPSTGADMMAPVEHVVKFAGG</sequence>
<dbReference type="InterPro" id="IPR036390">
    <property type="entry name" value="WH_DNA-bd_sf"/>
</dbReference>
<dbReference type="PROSITE" id="PS51197">
    <property type="entry name" value="HTH_RRF2_2"/>
    <property type="match status" value="1"/>
</dbReference>
<dbReference type="GO" id="GO:0003700">
    <property type="term" value="F:DNA-binding transcription factor activity"/>
    <property type="evidence" value="ECO:0007669"/>
    <property type="project" value="TreeGrafter"/>
</dbReference>
<dbReference type="SUPFAM" id="SSF46785">
    <property type="entry name" value="Winged helix' DNA-binding domain"/>
    <property type="match status" value="1"/>
</dbReference>
<dbReference type="OrthoDB" id="9795923at2"/>
<dbReference type="InterPro" id="IPR036388">
    <property type="entry name" value="WH-like_DNA-bd_sf"/>
</dbReference>
<dbReference type="GO" id="GO:0003677">
    <property type="term" value="F:DNA binding"/>
    <property type="evidence" value="ECO:0007669"/>
    <property type="project" value="UniProtKB-KW"/>
</dbReference>
<proteinExistence type="predicted"/>
<dbReference type="Proteomes" id="UP000580517">
    <property type="component" value="Unassembled WGS sequence"/>
</dbReference>
<evidence type="ECO:0000313" key="3">
    <source>
        <dbReference type="Proteomes" id="UP000580517"/>
    </source>
</evidence>
<dbReference type="Pfam" id="PF02082">
    <property type="entry name" value="Rrf2"/>
    <property type="match status" value="1"/>
</dbReference>